<name>A0A7D9HVG7_PARCT</name>
<dbReference type="Gene3D" id="3.30.70.270">
    <property type="match status" value="1"/>
</dbReference>
<proteinExistence type="predicted"/>
<dbReference type="Gene3D" id="3.10.10.10">
    <property type="entry name" value="HIV Type 1 Reverse Transcriptase, subunit A, domain 1"/>
    <property type="match status" value="1"/>
</dbReference>
<evidence type="ECO:0000313" key="3">
    <source>
        <dbReference type="Proteomes" id="UP001152795"/>
    </source>
</evidence>
<dbReference type="InterPro" id="IPR043502">
    <property type="entry name" value="DNA/RNA_pol_sf"/>
</dbReference>
<dbReference type="SUPFAM" id="SSF56672">
    <property type="entry name" value="DNA/RNA polymerases"/>
    <property type="match status" value="1"/>
</dbReference>
<dbReference type="EMBL" id="CACRXK020002431">
    <property type="protein sequence ID" value="CAB3994280.1"/>
    <property type="molecule type" value="Genomic_DNA"/>
</dbReference>
<dbReference type="InterPro" id="IPR000477">
    <property type="entry name" value="RT_dom"/>
</dbReference>
<organism evidence="2 3">
    <name type="scientific">Paramuricea clavata</name>
    <name type="common">Red gorgonian</name>
    <name type="synonym">Violescent sea-whip</name>
    <dbReference type="NCBI Taxonomy" id="317549"/>
    <lineage>
        <taxon>Eukaryota</taxon>
        <taxon>Metazoa</taxon>
        <taxon>Cnidaria</taxon>
        <taxon>Anthozoa</taxon>
        <taxon>Octocorallia</taxon>
        <taxon>Malacalcyonacea</taxon>
        <taxon>Plexauridae</taxon>
        <taxon>Paramuricea</taxon>
    </lineage>
</organism>
<sequence>MNEQTDSNINQQPSILQAIDTPTNSRMRAKKIHMSSNRMQSNSSDEHSYVFVVTPPVENEISPNPQAVKTIPVIIERAHVKMIVEIPKNHQPDSPIMSKFKKECPRGFNGIGKLKGHEGHLHLLYQILLLHPNNPAEVRVCIDMRHMNSMIEREGHVIPNIEELFEDMAGATMFSKVDLTAAFHQLLLDEKSQSLTTFHTHKGLMQYKRLCVGVNSAPEQFQYVIQQTLH</sequence>
<evidence type="ECO:0000313" key="2">
    <source>
        <dbReference type="EMBL" id="CAB3994280.1"/>
    </source>
</evidence>
<evidence type="ECO:0000259" key="1">
    <source>
        <dbReference type="Pfam" id="PF00078"/>
    </source>
</evidence>
<accession>A0A7D9HVG7</accession>
<dbReference type="PANTHER" id="PTHR37984:SF11">
    <property type="entry name" value="INTEGRASE CATALYTIC DOMAIN-CONTAINING PROTEIN"/>
    <property type="match status" value="1"/>
</dbReference>
<reference evidence="2" key="1">
    <citation type="submission" date="2020-04" db="EMBL/GenBank/DDBJ databases">
        <authorList>
            <person name="Alioto T."/>
            <person name="Alioto T."/>
            <person name="Gomez Garrido J."/>
        </authorList>
    </citation>
    <scope>NUCLEOTIDE SEQUENCE</scope>
    <source>
        <strain evidence="2">A484AB</strain>
    </source>
</reference>
<dbReference type="InterPro" id="IPR043128">
    <property type="entry name" value="Rev_trsase/Diguanyl_cyclase"/>
</dbReference>
<dbReference type="OrthoDB" id="10058156at2759"/>
<comment type="caution">
    <text evidence="2">The sequence shown here is derived from an EMBL/GenBank/DDBJ whole genome shotgun (WGS) entry which is preliminary data.</text>
</comment>
<protein>
    <recommendedName>
        <fullName evidence="1">Reverse transcriptase domain-containing protein</fullName>
    </recommendedName>
</protein>
<dbReference type="CDD" id="cd01647">
    <property type="entry name" value="RT_LTR"/>
    <property type="match status" value="1"/>
</dbReference>
<feature type="domain" description="Reverse transcriptase" evidence="1">
    <location>
        <begin position="136"/>
        <end position="229"/>
    </location>
</feature>
<dbReference type="InterPro" id="IPR050951">
    <property type="entry name" value="Retrovirus_Pol_polyprotein"/>
</dbReference>
<dbReference type="Proteomes" id="UP001152795">
    <property type="component" value="Unassembled WGS sequence"/>
</dbReference>
<keyword evidence="3" id="KW-1185">Reference proteome</keyword>
<dbReference type="PANTHER" id="PTHR37984">
    <property type="entry name" value="PROTEIN CBG26694"/>
    <property type="match status" value="1"/>
</dbReference>
<dbReference type="AlphaFoldDB" id="A0A7D9HVG7"/>
<dbReference type="Pfam" id="PF00078">
    <property type="entry name" value="RVT_1"/>
    <property type="match status" value="1"/>
</dbReference>
<gene>
    <name evidence="2" type="ORF">PACLA_8A040963</name>
</gene>